<evidence type="ECO:0000256" key="6">
    <source>
        <dbReference type="ARBA" id="ARBA00022801"/>
    </source>
</evidence>
<evidence type="ECO:0000256" key="8">
    <source>
        <dbReference type="ARBA" id="ARBA00022842"/>
    </source>
</evidence>
<name>A0A644VK78_9ZZZZ</name>
<evidence type="ECO:0000256" key="2">
    <source>
        <dbReference type="ARBA" id="ARBA00001947"/>
    </source>
</evidence>
<comment type="similarity">
    <text evidence="3">Belongs to the alkaline phosphatase family.</text>
</comment>
<dbReference type="Gene3D" id="3.40.720.10">
    <property type="entry name" value="Alkaline Phosphatase, subunit A"/>
    <property type="match status" value="1"/>
</dbReference>
<dbReference type="EC" id="3.1.3.1" evidence="9"/>
<dbReference type="SUPFAM" id="SSF53649">
    <property type="entry name" value="Alkaline phosphatase-like"/>
    <property type="match status" value="1"/>
</dbReference>
<dbReference type="GO" id="GO:0004035">
    <property type="term" value="F:alkaline phosphatase activity"/>
    <property type="evidence" value="ECO:0007669"/>
    <property type="project" value="UniProtKB-EC"/>
</dbReference>
<keyword evidence="7" id="KW-0862">Zinc</keyword>
<keyword evidence="6 9" id="KW-0378">Hydrolase</keyword>
<dbReference type="EMBL" id="VSSQ01000337">
    <property type="protein sequence ID" value="MPL91721.1"/>
    <property type="molecule type" value="Genomic_DNA"/>
</dbReference>
<organism evidence="9">
    <name type="scientific">bioreactor metagenome</name>
    <dbReference type="NCBI Taxonomy" id="1076179"/>
    <lineage>
        <taxon>unclassified sequences</taxon>
        <taxon>metagenomes</taxon>
        <taxon>ecological metagenomes</taxon>
    </lineage>
</organism>
<evidence type="ECO:0000256" key="7">
    <source>
        <dbReference type="ARBA" id="ARBA00022833"/>
    </source>
</evidence>
<evidence type="ECO:0000256" key="1">
    <source>
        <dbReference type="ARBA" id="ARBA00001946"/>
    </source>
</evidence>
<proteinExistence type="inferred from homology"/>
<reference evidence="9" key="1">
    <citation type="submission" date="2019-08" db="EMBL/GenBank/DDBJ databases">
        <authorList>
            <person name="Kucharzyk K."/>
            <person name="Murdoch R.W."/>
            <person name="Higgins S."/>
            <person name="Loffler F."/>
        </authorList>
    </citation>
    <scope>NUCLEOTIDE SEQUENCE</scope>
</reference>
<protein>
    <submittedName>
        <fullName evidence="9">Alkaline phosphatase 3</fullName>
        <ecNumber evidence="9">3.1.3.1</ecNumber>
    </submittedName>
</protein>
<keyword evidence="5" id="KW-0479">Metal-binding</keyword>
<dbReference type="InterPro" id="IPR001952">
    <property type="entry name" value="Alkaline_phosphatase"/>
</dbReference>
<dbReference type="CDD" id="cd16012">
    <property type="entry name" value="ALP"/>
    <property type="match status" value="1"/>
</dbReference>
<evidence type="ECO:0000256" key="5">
    <source>
        <dbReference type="ARBA" id="ARBA00022723"/>
    </source>
</evidence>
<dbReference type="InterPro" id="IPR018299">
    <property type="entry name" value="Alkaline_phosphatase_AS"/>
</dbReference>
<dbReference type="SMART" id="SM00098">
    <property type="entry name" value="alkPPc"/>
    <property type="match status" value="1"/>
</dbReference>
<keyword evidence="8" id="KW-0460">Magnesium</keyword>
<sequence>MLKKFTTLLLVSTILLGSVSATKKPENVILLIGDGMGMAHIYAAMVANGNKLELERCKHVGYSKTYCANRFVTDSGAGGTALATGVKTNYGMIGMSPDSVAVESILEQADRNGLATGIVVSCAITYVTPATFIAHQFHRSMYEAAAADFLKTDIDVFIGGGRKYFESRKDGRNLIQELKDKQYQIAYDLNEVKKINSGKLAGLIHEDQPPPMPERGDLLPDATVVAIDILNKNKKGFFLMVEGSQIDWAGHSNDIEQIIRETLDFDKTIGKVLDFAEKDGNTLVVITADHETGGLTLTDGSIEKGKVKAKFSTKGHSGVPVPVFAFGPGAEEFTGFMENTDFKGKIAKLLNLK</sequence>
<dbReference type="GO" id="GO:0046872">
    <property type="term" value="F:metal ion binding"/>
    <property type="evidence" value="ECO:0007669"/>
    <property type="project" value="UniProtKB-KW"/>
</dbReference>
<evidence type="ECO:0000256" key="3">
    <source>
        <dbReference type="ARBA" id="ARBA00005984"/>
    </source>
</evidence>
<comment type="cofactor">
    <cofactor evidence="2">
        <name>Zn(2+)</name>
        <dbReference type="ChEBI" id="CHEBI:29105"/>
    </cofactor>
</comment>
<dbReference type="AlphaFoldDB" id="A0A644VK78"/>
<evidence type="ECO:0000256" key="4">
    <source>
        <dbReference type="ARBA" id="ARBA00022553"/>
    </source>
</evidence>
<dbReference type="PROSITE" id="PS00123">
    <property type="entry name" value="ALKALINE_PHOSPHATASE"/>
    <property type="match status" value="1"/>
</dbReference>
<dbReference type="PRINTS" id="PR00113">
    <property type="entry name" value="ALKPHPHTASE"/>
</dbReference>
<comment type="caution">
    <text evidence="9">The sequence shown here is derived from an EMBL/GenBank/DDBJ whole genome shotgun (WGS) entry which is preliminary data.</text>
</comment>
<dbReference type="Pfam" id="PF00245">
    <property type="entry name" value="Alk_phosphatase"/>
    <property type="match status" value="1"/>
</dbReference>
<evidence type="ECO:0000313" key="9">
    <source>
        <dbReference type="EMBL" id="MPL91721.1"/>
    </source>
</evidence>
<dbReference type="PANTHER" id="PTHR11596:SF5">
    <property type="entry name" value="ALKALINE PHOSPHATASE"/>
    <property type="match status" value="1"/>
</dbReference>
<comment type="cofactor">
    <cofactor evidence="1">
        <name>Mg(2+)</name>
        <dbReference type="ChEBI" id="CHEBI:18420"/>
    </cofactor>
</comment>
<accession>A0A644VK78</accession>
<gene>
    <name evidence="9" type="primary">phoB_7</name>
    <name evidence="9" type="ORF">SDC9_37798</name>
</gene>
<keyword evidence="4" id="KW-0597">Phosphoprotein</keyword>
<dbReference type="InterPro" id="IPR017850">
    <property type="entry name" value="Alkaline_phosphatase_core_sf"/>
</dbReference>
<dbReference type="PANTHER" id="PTHR11596">
    <property type="entry name" value="ALKALINE PHOSPHATASE"/>
    <property type="match status" value="1"/>
</dbReference>